<feature type="domain" description="Plastocyanin-like" evidence="5">
    <location>
        <begin position="594"/>
        <end position="638"/>
    </location>
</feature>
<keyword evidence="8" id="KW-1185">Reference proteome</keyword>
<dbReference type="InterPro" id="IPR042277">
    <property type="entry name" value="IST1-like"/>
</dbReference>
<dbReference type="Gene3D" id="2.60.40.420">
    <property type="entry name" value="Cupredoxins - blue copper proteins"/>
    <property type="match status" value="2"/>
</dbReference>
<feature type="region of interest" description="Disordered" evidence="3">
    <location>
        <begin position="205"/>
        <end position="227"/>
    </location>
</feature>
<evidence type="ECO:0000259" key="6">
    <source>
        <dbReference type="Pfam" id="PF07732"/>
    </source>
</evidence>
<keyword evidence="4" id="KW-0472">Membrane</keyword>
<evidence type="ECO:0000256" key="2">
    <source>
        <dbReference type="ARBA" id="ARBA00010609"/>
    </source>
</evidence>
<sequence>MPMLHCFFNKAFKASKCATLLKLTIPRIKLLRNRREVQLRQMRMDIAKLLEAGQEATAHVQVEHVIREENMMAAQDIIQLFCEIIVVRLPLIQSQRECPLDLKEAISSVCFAAPRCADLPELLQVQLLFATKYGKKFVSAATDLTPDCGVNRQLIELLLVQAPSPEKKLNLLKEVAVEHKLHWDPTASATKFFKKHEDLLFSSESKLTRHKEEPNSDSGTVESSEVPKVSVWPSTNVATAPEVVTPSPAILPNEVDFHSSSHSSSHGPFGKKESKQFVPFIYHPSVSSELFSERFDDSPPFLSGTRSESKLDKKNSDHVPDSSFENPFSADVANKSEGKRGHYTEQNTEDESDGGAINDMELHHASPRSHSSSFPSFDTLNENFVTSISNHSALDDDSGFSHPNLFASTNSNKVADLCFTMQNNGGPKPYHISKIYKALPHNKDINYEWKVSRAVTTAHKSDTVYVNVYSKGRYNITPDWNGMKQPMNAWPNGVEPLTGCPIKPIGEFKQKITFSTEEGTLWWHAHSDWSRVTVQGAIIVYPRKYSAYPFPKPHTKVCIKFHFTISVVVVLIYLGLLVTIIVTLTPELSLISEAFMLNVDQGKLYLLRFVNAALNHFLFSISQHKFMVVGADGKLHQSIDKWLRLYISGTNNYALM</sequence>
<proteinExistence type="inferred from homology"/>
<dbReference type="Pfam" id="PF07732">
    <property type="entry name" value="Cu-oxidase_3"/>
    <property type="match status" value="1"/>
</dbReference>
<accession>A0AAN9QN10</accession>
<feature type="compositionally biased region" description="Basic and acidic residues" evidence="3">
    <location>
        <begin position="334"/>
        <end position="343"/>
    </location>
</feature>
<dbReference type="Pfam" id="PF00394">
    <property type="entry name" value="Cu-oxidase"/>
    <property type="match status" value="1"/>
</dbReference>
<dbReference type="AlphaFoldDB" id="A0AAN9QN10"/>
<dbReference type="InterPro" id="IPR005061">
    <property type="entry name" value="Ist1"/>
</dbReference>
<feature type="region of interest" description="Disordered" evidence="3">
    <location>
        <begin position="301"/>
        <end position="359"/>
    </location>
</feature>
<dbReference type="EMBL" id="JAYMYQ010000003">
    <property type="protein sequence ID" value="KAK7343790.1"/>
    <property type="molecule type" value="Genomic_DNA"/>
</dbReference>
<dbReference type="Gene3D" id="1.20.1260.60">
    <property type="entry name" value="Vacuolar protein sorting-associated protein Ist1"/>
    <property type="match status" value="1"/>
</dbReference>
<dbReference type="PANTHER" id="PTHR12161:SF5">
    <property type="entry name" value="IST1 HOMOLOG"/>
    <property type="match status" value="1"/>
</dbReference>
<reference evidence="7 8" key="1">
    <citation type="submission" date="2024-01" db="EMBL/GenBank/DDBJ databases">
        <title>The genomes of 5 underutilized Papilionoideae crops provide insights into root nodulation and disease resistanc.</title>
        <authorList>
            <person name="Jiang F."/>
        </authorList>
    </citation>
    <scope>NUCLEOTIDE SEQUENCE [LARGE SCALE GENOMIC DNA]</scope>
    <source>
        <strain evidence="7">LVBAO_FW01</strain>
        <tissue evidence="7">Leaves</tissue>
    </source>
</reference>
<organism evidence="7 8">
    <name type="scientific">Canavalia gladiata</name>
    <name type="common">Sword bean</name>
    <name type="synonym">Dolichos gladiatus</name>
    <dbReference type="NCBI Taxonomy" id="3824"/>
    <lineage>
        <taxon>Eukaryota</taxon>
        <taxon>Viridiplantae</taxon>
        <taxon>Streptophyta</taxon>
        <taxon>Embryophyta</taxon>
        <taxon>Tracheophyta</taxon>
        <taxon>Spermatophyta</taxon>
        <taxon>Magnoliopsida</taxon>
        <taxon>eudicotyledons</taxon>
        <taxon>Gunneridae</taxon>
        <taxon>Pentapetalae</taxon>
        <taxon>rosids</taxon>
        <taxon>fabids</taxon>
        <taxon>Fabales</taxon>
        <taxon>Fabaceae</taxon>
        <taxon>Papilionoideae</taxon>
        <taxon>50 kb inversion clade</taxon>
        <taxon>NPAAA clade</taxon>
        <taxon>indigoferoid/millettioid clade</taxon>
        <taxon>Phaseoleae</taxon>
        <taxon>Canavalia</taxon>
    </lineage>
</organism>
<dbReference type="GO" id="GO:0015031">
    <property type="term" value="P:protein transport"/>
    <property type="evidence" value="ECO:0007669"/>
    <property type="project" value="InterPro"/>
</dbReference>
<name>A0AAN9QN10_CANGL</name>
<keyword evidence="4" id="KW-0812">Transmembrane</keyword>
<evidence type="ECO:0008006" key="9">
    <source>
        <dbReference type="Google" id="ProtNLM"/>
    </source>
</evidence>
<feature type="compositionally biased region" description="Basic and acidic residues" evidence="3">
    <location>
        <begin position="307"/>
        <end position="320"/>
    </location>
</feature>
<feature type="domain" description="Plastocyanin-like" evidence="6">
    <location>
        <begin position="457"/>
        <end position="544"/>
    </location>
</feature>
<dbReference type="GO" id="GO:0005507">
    <property type="term" value="F:copper ion binding"/>
    <property type="evidence" value="ECO:0007669"/>
    <property type="project" value="InterPro"/>
</dbReference>
<dbReference type="InterPro" id="IPR008972">
    <property type="entry name" value="Cupredoxin"/>
</dbReference>
<evidence type="ECO:0000313" key="8">
    <source>
        <dbReference type="Proteomes" id="UP001367508"/>
    </source>
</evidence>
<evidence type="ECO:0000259" key="5">
    <source>
        <dbReference type="Pfam" id="PF00394"/>
    </source>
</evidence>
<evidence type="ECO:0000256" key="1">
    <source>
        <dbReference type="ARBA" id="ARBA00005536"/>
    </source>
</evidence>
<dbReference type="InterPro" id="IPR001117">
    <property type="entry name" value="Cu-oxidase_2nd"/>
</dbReference>
<protein>
    <recommendedName>
        <fullName evidence="9">Plastocyanin-like domain-containing protein</fullName>
    </recommendedName>
</protein>
<evidence type="ECO:0000256" key="3">
    <source>
        <dbReference type="SAM" id="MobiDB-lite"/>
    </source>
</evidence>
<keyword evidence="4" id="KW-1133">Transmembrane helix</keyword>
<comment type="similarity">
    <text evidence="2">Belongs to the multicopper oxidase family.</text>
</comment>
<comment type="similarity">
    <text evidence="1">Belongs to the IST1 family.</text>
</comment>
<evidence type="ECO:0000256" key="4">
    <source>
        <dbReference type="SAM" id="Phobius"/>
    </source>
</evidence>
<dbReference type="FunFam" id="1.20.1260.60:FF:000003">
    <property type="entry name" value="IST1-like protein isoform A"/>
    <property type="match status" value="1"/>
</dbReference>
<feature type="transmembrane region" description="Helical" evidence="4">
    <location>
        <begin position="561"/>
        <end position="584"/>
    </location>
</feature>
<dbReference type="Proteomes" id="UP001367508">
    <property type="component" value="Unassembled WGS sequence"/>
</dbReference>
<gene>
    <name evidence="7" type="ORF">VNO77_12825</name>
</gene>
<comment type="caution">
    <text evidence="7">The sequence shown here is derived from an EMBL/GenBank/DDBJ whole genome shotgun (WGS) entry which is preliminary data.</text>
</comment>
<dbReference type="InterPro" id="IPR011707">
    <property type="entry name" value="Cu-oxidase-like_N"/>
</dbReference>
<evidence type="ECO:0000313" key="7">
    <source>
        <dbReference type="EMBL" id="KAK7343790.1"/>
    </source>
</evidence>
<dbReference type="PANTHER" id="PTHR12161">
    <property type="entry name" value="IST1 FAMILY MEMBER"/>
    <property type="match status" value="1"/>
</dbReference>
<dbReference type="SUPFAM" id="SSF49503">
    <property type="entry name" value="Cupredoxins"/>
    <property type="match status" value="2"/>
</dbReference>
<dbReference type="Pfam" id="PF03398">
    <property type="entry name" value="Ist1"/>
    <property type="match status" value="1"/>
</dbReference>